<evidence type="ECO:0000256" key="3">
    <source>
        <dbReference type="SAM" id="Phobius"/>
    </source>
</evidence>
<dbReference type="AlphaFoldDB" id="A0A2W2D886"/>
<dbReference type="EMBL" id="POTY01000297">
    <property type="protein sequence ID" value="PZG08236.1"/>
    <property type="molecule type" value="Genomic_DNA"/>
</dbReference>
<keyword evidence="1" id="KW-0732">Signal</keyword>
<sequence>MSHPQPPDGSPDPYRPNPEQQPSDPWAPLPPVGPTPGPAPDGTWAAPQQPEAASPWAAPQPPGAAQPPVSGEPWTPVSGAPQPPTSGAPYPPGTPYQAAGPYPPSGPYPPGGGYPPGGYGYPPGAQPVAPGGAKSNKTVLIVVIVVVVLALLCCVGGVVALIAGANRAAEEASESLPTPAVTRALPEPPGSAPTESGPPVPADDGETFNMRPGDTLVLTDNDGTTEITVAKFRTVTKGCSSFAPEPQKGRYLIADVTATVTKGTGSINPFYFEWVADDGTTVNGLIGALSGCGDPLGSGNSLRAGSKRAGTVVFDVADTKGVLEYRHLFETAGSWKP</sequence>
<gene>
    <name evidence="4" type="ORF">C1I95_30180</name>
</gene>
<dbReference type="RefSeq" id="WP_111219002.1">
    <property type="nucleotide sequence ID" value="NZ_POTY01000297.1"/>
</dbReference>
<dbReference type="InterPro" id="IPR029050">
    <property type="entry name" value="Immunoprotect_excell_Ig-like"/>
</dbReference>
<feature type="region of interest" description="Disordered" evidence="2">
    <location>
        <begin position="1"/>
        <end position="110"/>
    </location>
</feature>
<dbReference type="Gene3D" id="2.60.40.1240">
    <property type="match status" value="1"/>
</dbReference>
<keyword evidence="3" id="KW-0472">Membrane</keyword>
<keyword evidence="5" id="KW-1185">Reference proteome</keyword>
<feature type="compositionally biased region" description="Pro residues" evidence="2">
    <location>
        <begin position="186"/>
        <end position="201"/>
    </location>
</feature>
<name>A0A2W2D886_9ACTN</name>
<proteinExistence type="predicted"/>
<feature type="compositionally biased region" description="Low complexity" evidence="2">
    <location>
        <begin position="40"/>
        <end position="57"/>
    </location>
</feature>
<accession>A0A2W2D886</accession>
<dbReference type="Proteomes" id="UP000248924">
    <property type="component" value="Unassembled WGS sequence"/>
</dbReference>
<feature type="transmembrane region" description="Helical" evidence="3">
    <location>
        <begin position="139"/>
        <end position="163"/>
    </location>
</feature>
<evidence type="ECO:0000256" key="2">
    <source>
        <dbReference type="SAM" id="MobiDB-lite"/>
    </source>
</evidence>
<feature type="compositionally biased region" description="Pro residues" evidence="2">
    <location>
        <begin position="1"/>
        <end position="16"/>
    </location>
</feature>
<keyword evidence="3" id="KW-0812">Transmembrane</keyword>
<comment type="caution">
    <text evidence="4">The sequence shown here is derived from an EMBL/GenBank/DDBJ whole genome shotgun (WGS) entry which is preliminary data.</text>
</comment>
<evidence type="ECO:0000313" key="4">
    <source>
        <dbReference type="EMBL" id="PZG08236.1"/>
    </source>
</evidence>
<evidence type="ECO:0000256" key="1">
    <source>
        <dbReference type="ARBA" id="ARBA00022729"/>
    </source>
</evidence>
<protein>
    <submittedName>
        <fullName evidence="4">Uncharacterized protein</fullName>
    </submittedName>
</protein>
<feature type="compositionally biased region" description="Pro residues" evidence="2">
    <location>
        <begin position="101"/>
        <end position="110"/>
    </location>
</feature>
<reference evidence="4 5" key="1">
    <citation type="submission" date="2018-01" db="EMBL/GenBank/DDBJ databases">
        <title>Draft genome sequence of Jishengella sp. NA12.</title>
        <authorList>
            <person name="Sahin N."/>
            <person name="Ay H."/>
            <person name="Saygin H."/>
        </authorList>
    </citation>
    <scope>NUCLEOTIDE SEQUENCE [LARGE SCALE GENOMIC DNA]</scope>
    <source>
        <strain evidence="4 5">NA12</strain>
    </source>
</reference>
<feature type="compositionally biased region" description="Pro residues" evidence="2">
    <location>
        <begin position="25"/>
        <end position="39"/>
    </location>
</feature>
<feature type="compositionally biased region" description="Pro residues" evidence="2">
    <location>
        <begin position="81"/>
        <end position="94"/>
    </location>
</feature>
<organism evidence="4 5">
    <name type="scientific">Micromonospora craterilacus</name>
    <dbReference type="NCBI Taxonomy" id="1655439"/>
    <lineage>
        <taxon>Bacteria</taxon>
        <taxon>Bacillati</taxon>
        <taxon>Actinomycetota</taxon>
        <taxon>Actinomycetes</taxon>
        <taxon>Micromonosporales</taxon>
        <taxon>Micromonosporaceae</taxon>
        <taxon>Micromonospora</taxon>
    </lineage>
</organism>
<dbReference type="OrthoDB" id="3405575at2"/>
<keyword evidence="3" id="KW-1133">Transmembrane helix</keyword>
<feature type="region of interest" description="Disordered" evidence="2">
    <location>
        <begin position="170"/>
        <end position="220"/>
    </location>
</feature>
<evidence type="ECO:0000313" key="5">
    <source>
        <dbReference type="Proteomes" id="UP000248924"/>
    </source>
</evidence>